<gene>
    <name evidence="1" type="ORF">PAPOLLO_LOCUS9299</name>
</gene>
<evidence type="ECO:0000313" key="1">
    <source>
        <dbReference type="EMBL" id="CAG4976767.1"/>
    </source>
</evidence>
<protein>
    <submittedName>
        <fullName evidence="1">(apollo) hypothetical protein</fullName>
    </submittedName>
</protein>
<comment type="caution">
    <text evidence="1">The sequence shown here is derived from an EMBL/GenBank/DDBJ whole genome shotgun (WGS) entry which is preliminary data.</text>
</comment>
<dbReference type="EMBL" id="CAJQZP010000692">
    <property type="protein sequence ID" value="CAG4976767.1"/>
    <property type="molecule type" value="Genomic_DNA"/>
</dbReference>
<sequence>MNRFQNVHEFGTTRRVLRCSRRKDCAQALCARGVQITPYSQKIAPSRRRIKVSFTFQLLQLFVATNFVLKSTGVKLKTDRRRALALFYDVFAQHTDPAITTPGPTSCDNVCIIKNIYRRHSGAATAKWGNRFVYVNHS</sequence>
<evidence type="ECO:0000313" key="2">
    <source>
        <dbReference type="Proteomes" id="UP000691718"/>
    </source>
</evidence>
<keyword evidence="2" id="KW-1185">Reference proteome</keyword>
<dbReference type="AlphaFoldDB" id="A0A8S3WSH3"/>
<dbReference type="Proteomes" id="UP000691718">
    <property type="component" value="Unassembled WGS sequence"/>
</dbReference>
<reference evidence="1" key="1">
    <citation type="submission" date="2021-04" db="EMBL/GenBank/DDBJ databases">
        <authorList>
            <person name="Tunstrom K."/>
        </authorList>
    </citation>
    <scope>NUCLEOTIDE SEQUENCE</scope>
</reference>
<proteinExistence type="predicted"/>
<name>A0A8S3WSH3_PARAO</name>
<accession>A0A8S3WSH3</accession>
<organism evidence="1 2">
    <name type="scientific">Parnassius apollo</name>
    <name type="common">Apollo butterfly</name>
    <name type="synonym">Papilio apollo</name>
    <dbReference type="NCBI Taxonomy" id="110799"/>
    <lineage>
        <taxon>Eukaryota</taxon>
        <taxon>Metazoa</taxon>
        <taxon>Ecdysozoa</taxon>
        <taxon>Arthropoda</taxon>
        <taxon>Hexapoda</taxon>
        <taxon>Insecta</taxon>
        <taxon>Pterygota</taxon>
        <taxon>Neoptera</taxon>
        <taxon>Endopterygota</taxon>
        <taxon>Lepidoptera</taxon>
        <taxon>Glossata</taxon>
        <taxon>Ditrysia</taxon>
        <taxon>Papilionoidea</taxon>
        <taxon>Papilionidae</taxon>
        <taxon>Parnassiinae</taxon>
        <taxon>Parnassini</taxon>
        <taxon>Parnassius</taxon>
        <taxon>Parnassius</taxon>
    </lineage>
</organism>